<keyword evidence="3 6" id="KW-0812">Transmembrane</keyword>
<keyword evidence="5 6" id="KW-0472">Membrane</keyword>
<feature type="transmembrane region" description="Helical" evidence="6">
    <location>
        <begin position="6"/>
        <end position="24"/>
    </location>
</feature>
<evidence type="ECO:0000256" key="6">
    <source>
        <dbReference type="SAM" id="Phobius"/>
    </source>
</evidence>
<gene>
    <name evidence="7" type="ORF">METZ01_LOCUS303082</name>
</gene>
<dbReference type="InterPro" id="IPR023353">
    <property type="entry name" value="LemA-like_dom_sf"/>
</dbReference>
<keyword evidence="4 6" id="KW-1133">Transmembrane helix</keyword>
<accession>A0A382MP30</accession>
<evidence type="ECO:0000256" key="2">
    <source>
        <dbReference type="ARBA" id="ARBA00008854"/>
    </source>
</evidence>
<evidence type="ECO:0008006" key="8">
    <source>
        <dbReference type="Google" id="ProtNLM"/>
    </source>
</evidence>
<name>A0A382MP30_9ZZZZ</name>
<dbReference type="EMBL" id="UINC01094736">
    <property type="protein sequence ID" value="SVC50228.1"/>
    <property type="molecule type" value="Genomic_DNA"/>
</dbReference>
<evidence type="ECO:0000256" key="3">
    <source>
        <dbReference type="ARBA" id="ARBA00022692"/>
    </source>
</evidence>
<evidence type="ECO:0000256" key="5">
    <source>
        <dbReference type="ARBA" id="ARBA00023136"/>
    </source>
</evidence>
<proteinExistence type="inferred from homology"/>
<comment type="subcellular location">
    <subcellularLocation>
        <location evidence="1">Membrane</location>
        <topology evidence="1">Single-pass membrane protein</topology>
    </subcellularLocation>
</comment>
<dbReference type="PANTHER" id="PTHR34478:SF2">
    <property type="entry name" value="MEMBRANE PROTEIN"/>
    <property type="match status" value="1"/>
</dbReference>
<organism evidence="7">
    <name type="scientific">marine metagenome</name>
    <dbReference type="NCBI Taxonomy" id="408172"/>
    <lineage>
        <taxon>unclassified sequences</taxon>
        <taxon>metagenomes</taxon>
        <taxon>ecological metagenomes</taxon>
    </lineage>
</organism>
<dbReference type="Gene3D" id="1.20.1440.20">
    <property type="entry name" value="LemA-like domain"/>
    <property type="match status" value="1"/>
</dbReference>
<dbReference type="PANTHER" id="PTHR34478">
    <property type="entry name" value="PROTEIN LEMA"/>
    <property type="match status" value="1"/>
</dbReference>
<evidence type="ECO:0000256" key="4">
    <source>
        <dbReference type="ARBA" id="ARBA00022989"/>
    </source>
</evidence>
<dbReference type="InterPro" id="IPR007156">
    <property type="entry name" value="MamQ_LemA"/>
</dbReference>
<dbReference type="SUPFAM" id="SSF140478">
    <property type="entry name" value="LemA-like"/>
    <property type="match status" value="1"/>
</dbReference>
<dbReference type="GO" id="GO:0016020">
    <property type="term" value="C:membrane"/>
    <property type="evidence" value="ECO:0007669"/>
    <property type="project" value="UniProtKB-SubCell"/>
</dbReference>
<sequence>MDLTTVLILAVPVLILYFLYAGIIKNRNKAKEALSGVDVQLKKRSNLIPNILKIAKKFMEHEKSLMNEIVTLRERADKSYDEGDKEAVKEHLALSEQLAGKMSGFMVKVEAYPDLKSDASMLQAQKTYNEVEEQIAAARRFYNSAVNNLNNSVQIFPGSVIANMINISEMPFYETDEASKAPVDASGFL</sequence>
<evidence type="ECO:0000313" key="7">
    <source>
        <dbReference type="EMBL" id="SVC50228.1"/>
    </source>
</evidence>
<protein>
    <recommendedName>
        <fullName evidence="8">LemA family protein</fullName>
    </recommendedName>
</protein>
<dbReference type="Pfam" id="PF04011">
    <property type="entry name" value="LemA"/>
    <property type="match status" value="1"/>
</dbReference>
<evidence type="ECO:0000256" key="1">
    <source>
        <dbReference type="ARBA" id="ARBA00004167"/>
    </source>
</evidence>
<reference evidence="7" key="1">
    <citation type="submission" date="2018-05" db="EMBL/GenBank/DDBJ databases">
        <authorList>
            <person name="Lanie J.A."/>
            <person name="Ng W.-L."/>
            <person name="Kazmierczak K.M."/>
            <person name="Andrzejewski T.M."/>
            <person name="Davidsen T.M."/>
            <person name="Wayne K.J."/>
            <person name="Tettelin H."/>
            <person name="Glass J.I."/>
            <person name="Rusch D."/>
            <person name="Podicherti R."/>
            <person name="Tsui H.-C.T."/>
            <person name="Winkler M.E."/>
        </authorList>
    </citation>
    <scope>NUCLEOTIDE SEQUENCE</scope>
</reference>
<comment type="similarity">
    <text evidence="2">Belongs to the LemA family.</text>
</comment>
<dbReference type="AlphaFoldDB" id="A0A382MP30"/>